<dbReference type="Gene3D" id="1.20.1250.20">
    <property type="entry name" value="MFS general substrate transporter like domains"/>
    <property type="match status" value="2"/>
</dbReference>
<dbReference type="PANTHER" id="PTHR43045">
    <property type="entry name" value="SHIKIMATE TRANSPORTER"/>
    <property type="match status" value="1"/>
</dbReference>
<feature type="transmembrane region" description="Helical" evidence="8">
    <location>
        <begin position="321"/>
        <end position="340"/>
    </location>
</feature>
<proteinExistence type="predicted"/>
<feature type="transmembrane region" description="Helical" evidence="8">
    <location>
        <begin position="151"/>
        <end position="172"/>
    </location>
</feature>
<dbReference type="GO" id="GO:0005886">
    <property type="term" value="C:plasma membrane"/>
    <property type="evidence" value="ECO:0007669"/>
    <property type="project" value="UniProtKB-SubCell"/>
</dbReference>
<sequence length="445" mass="48346">MSGTYNATIRRVVVSAWIGNSIEYYDFLLYGLASALVFGPLFFPGASPLTATLSSFASFGVGFISRPLGALFFGNRGDTLGRKNTLLITLGGMGAVTFLIGCLPSYASIGALAPALLVILRFLQGFMVGGEWGGAMLMVVEYAAGKHRGRLSALSQTGGLTGQLLATGVFIVVTQLPKEALLSWGWRIPFLLSALLVLPGLYMRHRLDETPVFRAFKKQQAINHRQQREERPVVKVVREQWRSILLIIILRFAESVPFFLATVFAVSWATTQLGIASLTILYIVMFTCLLAYPMHVLFGIMSDRRGCRQVYIFGALNCRQVYIFGAPLFVAAMAFPFFWLLESRSLILMTMGYVLLINIGHNSLNAVQPSFFAGLFHPPVRYSGSSIGAQLGAVVAGGFTPFIAKALSAVYDNSWALVAGYVVLTALASAFAAKIAPETVLPHSP</sequence>
<evidence type="ECO:0000259" key="9">
    <source>
        <dbReference type="PROSITE" id="PS50850"/>
    </source>
</evidence>
<dbReference type="EMBL" id="AFCU01000135">
    <property type="protein sequence ID" value="EHC94517.1"/>
    <property type="molecule type" value="Genomic_DNA"/>
</dbReference>
<evidence type="ECO:0000256" key="7">
    <source>
        <dbReference type="ARBA" id="ARBA00023136"/>
    </source>
</evidence>
<dbReference type="SUPFAM" id="SSF103473">
    <property type="entry name" value="MFS general substrate transporter"/>
    <property type="match status" value="1"/>
</dbReference>
<dbReference type="BioCyc" id="SENT913082:G120J-3999-MONOMER"/>
<evidence type="ECO:0000313" key="10">
    <source>
        <dbReference type="EMBL" id="EHC94517.1"/>
    </source>
</evidence>
<evidence type="ECO:0000256" key="1">
    <source>
        <dbReference type="ARBA" id="ARBA00004429"/>
    </source>
</evidence>
<dbReference type="GO" id="GO:0022857">
    <property type="term" value="F:transmembrane transporter activity"/>
    <property type="evidence" value="ECO:0007669"/>
    <property type="project" value="InterPro"/>
</dbReference>
<evidence type="ECO:0000256" key="2">
    <source>
        <dbReference type="ARBA" id="ARBA00022448"/>
    </source>
</evidence>
<dbReference type="InterPro" id="IPR020846">
    <property type="entry name" value="MFS_dom"/>
</dbReference>
<feature type="transmembrane region" description="Helical" evidence="8">
    <location>
        <begin position="86"/>
        <end position="109"/>
    </location>
</feature>
<evidence type="ECO:0000256" key="3">
    <source>
        <dbReference type="ARBA" id="ARBA00022475"/>
    </source>
</evidence>
<dbReference type="Proteomes" id="UP000005065">
    <property type="component" value="Unassembled WGS sequence"/>
</dbReference>
<comment type="caution">
    <text evidence="10">The sequence shown here is derived from an EMBL/GenBank/DDBJ whole genome shotgun (WGS) entry which is preliminary data.</text>
</comment>
<feature type="domain" description="Major facilitator superfamily (MFS) profile" evidence="9">
    <location>
        <begin position="12"/>
        <end position="440"/>
    </location>
</feature>
<name>G5QUX6_SALSE</name>
<dbReference type="AlphaFoldDB" id="G5QUX6"/>
<keyword evidence="6 8" id="KW-1133">Transmembrane helix</keyword>
<evidence type="ECO:0000256" key="6">
    <source>
        <dbReference type="ARBA" id="ARBA00022989"/>
    </source>
</evidence>
<evidence type="ECO:0000313" key="11">
    <source>
        <dbReference type="Proteomes" id="UP000005065"/>
    </source>
</evidence>
<feature type="transmembrane region" description="Helical" evidence="8">
    <location>
        <begin position="115"/>
        <end position="139"/>
    </location>
</feature>
<organism evidence="10 11">
    <name type="scientific">Salmonella enterica subsp. enterica serovar Senftenberg str. A4-543</name>
    <dbReference type="NCBI Taxonomy" id="913082"/>
    <lineage>
        <taxon>Bacteria</taxon>
        <taxon>Pseudomonadati</taxon>
        <taxon>Pseudomonadota</taxon>
        <taxon>Gammaproteobacteria</taxon>
        <taxon>Enterobacterales</taxon>
        <taxon>Enterobacteriaceae</taxon>
        <taxon>Salmonella</taxon>
    </lineage>
</organism>
<evidence type="ECO:0000256" key="8">
    <source>
        <dbReference type="SAM" id="Phobius"/>
    </source>
</evidence>
<feature type="transmembrane region" description="Helical" evidence="8">
    <location>
        <begin position="53"/>
        <end position="74"/>
    </location>
</feature>
<reference evidence="10 11" key="1">
    <citation type="journal article" date="2011" name="BMC Genomics">
        <title>Genome sequencing reveals diversification of virulence factor content and possible host adaptation in distinct subpopulations of Salmonella enterica.</title>
        <authorList>
            <person name="den Bakker H.C."/>
            <person name="Moreno Switt A.I."/>
            <person name="Govoni G."/>
            <person name="Cummings C.A."/>
            <person name="Ranieri M.L."/>
            <person name="Degoricija L."/>
            <person name="Hoelzer K."/>
            <person name="Rodriguez-Rivera L.D."/>
            <person name="Brown S."/>
            <person name="Bolchacova E."/>
            <person name="Furtado M.R."/>
            <person name="Wiedmann M."/>
        </authorList>
    </citation>
    <scope>NUCLEOTIDE SEQUENCE [LARGE SCALE GENOMIC DNA]</scope>
    <source>
        <strain evidence="10 11">A4-543</strain>
    </source>
</reference>
<keyword evidence="4" id="KW-0997">Cell inner membrane</keyword>
<feature type="transmembrane region" description="Helical" evidence="8">
    <location>
        <begin position="27"/>
        <end position="47"/>
    </location>
</feature>
<feature type="transmembrane region" description="Helical" evidence="8">
    <location>
        <begin position="275"/>
        <end position="300"/>
    </location>
</feature>
<keyword evidence="2" id="KW-0813">Transport</keyword>
<evidence type="ECO:0000256" key="4">
    <source>
        <dbReference type="ARBA" id="ARBA00022519"/>
    </source>
</evidence>
<feature type="transmembrane region" description="Helical" evidence="8">
    <location>
        <begin position="387"/>
        <end position="408"/>
    </location>
</feature>
<keyword evidence="7 8" id="KW-0472">Membrane</keyword>
<feature type="transmembrane region" description="Helical" evidence="8">
    <location>
        <begin position="414"/>
        <end position="433"/>
    </location>
</feature>
<keyword evidence="5 8" id="KW-0812">Transmembrane</keyword>
<keyword evidence="3" id="KW-1003">Cell membrane</keyword>
<feature type="transmembrane region" description="Helical" evidence="8">
    <location>
        <begin position="184"/>
        <end position="203"/>
    </location>
</feature>
<accession>G5QUX6</accession>
<dbReference type="PANTHER" id="PTHR43045:SF1">
    <property type="entry name" value="SHIKIMATE TRANSPORTER"/>
    <property type="match status" value="1"/>
</dbReference>
<dbReference type="InterPro" id="IPR005828">
    <property type="entry name" value="MFS_sugar_transport-like"/>
</dbReference>
<comment type="subcellular location">
    <subcellularLocation>
        <location evidence="1">Cell inner membrane</location>
        <topology evidence="1">Multi-pass membrane protein</topology>
    </subcellularLocation>
</comment>
<dbReference type="Pfam" id="PF00083">
    <property type="entry name" value="Sugar_tr"/>
    <property type="match status" value="1"/>
</dbReference>
<dbReference type="InterPro" id="IPR036259">
    <property type="entry name" value="MFS_trans_sf"/>
</dbReference>
<gene>
    <name evidence="10" type="ORF">LTSESEN_0411</name>
</gene>
<protein>
    <submittedName>
        <fullName evidence="10">Major facilitator superfamily</fullName>
    </submittedName>
</protein>
<dbReference type="PATRIC" id="fig|913082.3.peg.326"/>
<dbReference type="CDD" id="cd17369">
    <property type="entry name" value="MFS_ShiA_like"/>
    <property type="match status" value="1"/>
</dbReference>
<evidence type="ECO:0000256" key="5">
    <source>
        <dbReference type="ARBA" id="ARBA00022692"/>
    </source>
</evidence>
<dbReference type="PROSITE" id="PS50850">
    <property type="entry name" value="MFS"/>
    <property type="match status" value="1"/>
</dbReference>
<feature type="transmembrane region" description="Helical" evidence="8">
    <location>
        <begin position="244"/>
        <end position="269"/>
    </location>
</feature>